<evidence type="ECO:0000259" key="3">
    <source>
        <dbReference type="Pfam" id="PF00465"/>
    </source>
</evidence>
<feature type="domain" description="Alcohol dehydrogenase iron-type/glycerol dehydrogenase GldA" evidence="3">
    <location>
        <begin position="13"/>
        <end position="183"/>
    </location>
</feature>
<reference evidence="5" key="1">
    <citation type="submission" date="2008-06" db="EMBL/GenBank/DDBJ databases">
        <title>Complete sequence of chromosome of Prosthecochloris aestuarii DSM 271.</title>
        <authorList>
            <consortium name="US DOE Joint Genome Institute"/>
            <person name="Lucas S."/>
            <person name="Copeland A."/>
            <person name="Lapidus A."/>
            <person name="Glavina del Rio T."/>
            <person name="Dalin E."/>
            <person name="Tice H."/>
            <person name="Bruce D."/>
            <person name="Goodwin L."/>
            <person name="Pitluck S."/>
            <person name="Schmutz J."/>
            <person name="Larimer F."/>
            <person name="Land M."/>
            <person name="Hauser L."/>
            <person name="Kyrpides N."/>
            <person name="Anderson I."/>
            <person name="Liu Z."/>
            <person name="Li T."/>
            <person name="Zhao F."/>
            <person name="Overmann J."/>
            <person name="Bryant D.A."/>
            <person name="Richardson P."/>
        </authorList>
    </citation>
    <scope>NUCLEOTIDE SEQUENCE [LARGE SCALE GENOMIC DNA]</scope>
    <source>
        <strain evidence="5">DSM 271</strain>
    </source>
</reference>
<dbReference type="eggNOG" id="COG1454">
    <property type="taxonomic scope" value="Bacteria"/>
</dbReference>
<dbReference type="CDD" id="cd08183">
    <property type="entry name" value="Fe-ADH-like"/>
    <property type="match status" value="1"/>
</dbReference>
<keyword evidence="6" id="KW-1185">Reference proteome</keyword>
<dbReference type="RefSeq" id="WP_012505807.1">
    <property type="nucleotide sequence ID" value="NC_011059.1"/>
</dbReference>
<dbReference type="SUPFAM" id="SSF56796">
    <property type="entry name" value="Dehydroquinate synthase-like"/>
    <property type="match status" value="1"/>
</dbReference>
<name>B4S885_PROA2</name>
<evidence type="ECO:0000256" key="2">
    <source>
        <dbReference type="ARBA" id="ARBA00023002"/>
    </source>
</evidence>
<dbReference type="InterPro" id="IPR039697">
    <property type="entry name" value="Alcohol_dehydrogenase_Fe"/>
</dbReference>
<dbReference type="Proteomes" id="UP000002725">
    <property type="component" value="Chromosome"/>
</dbReference>
<dbReference type="AlphaFoldDB" id="B4S885"/>
<dbReference type="Pfam" id="PF00465">
    <property type="entry name" value="Fe-ADH"/>
    <property type="match status" value="1"/>
</dbReference>
<evidence type="ECO:0000313" key="6">
    <source>
        <dbReference type="Proteomes" id="UP000002725"/>
    </source>
</evidence>
<comment type="similarity">
    <text evidence="1">Belongs to the iron-containing alcohol dehydrogenase family.</text>
</comment>
<keyword evidence="2" id="KW-0560">Oxidoreductase</keyword>
<feature type="domain" description="Fe-containing alcohol dehydrogenase-like C-terminal" evidence="4">
    <location>
        <begin position="194"/>
        <end position="391"/>
    </location>
</feature>
<dbReference type="STRING" id="290512.Paes_1246"/>
<dbReference type="Gene3D" id="1.20.1090.10">
    <property type="entry name" value="Dehydroquinate synthase-like - alpha domain"/>
    <property type="match status" value="1"/>
</dbReference>
<dbReference type="GO" id="GO:0046872">
    <property type="term" value="F:metal ion binding"/>
    <property type="evidence" value="ECO:0007669"/>
    <property type="project" value="InterPro"/>
</dbReference>
<evidence type="ECO:0000313" key="5">
    <source>
        <dbReference type="EMBL" id="ACF46272.1"/>
    </source>
</evidence>
<sequence>MDNSAFTLLRQPNVIFGPGKVRLLPDLIAGYGRNVLVVTGVSTLEQSGVLGKLFEQLHSRSLQYGHLTVSREPHPELVDRAVSRYRESGIDVVVAIGGGSVIDAGKSVSAMLLKSDSIERYIEGLDGCIQHDGRKVPFIALPTTSGTGSEATNNAVISKVGVDGYKRSLRHPEFVPEIALVDPELMLGAPAGLTAASGMDAGTQLIEAFVSPGSCRFTDVVAWSGLEHFNRSFLRACTDGAGDIEVRSAMAYAALMSGIALANAGLGIVHGFASSVGGYCDIAHGVLCATLLASATKENILQLRQTGDNPEALTKYAAIGRLFSGCENLSQDGACDALVDTLLSWQEQLDFPRLSSYGLRSSDLESIASRTRSKNNAVELHRDQYMSILRARL</sequence>
<gene>
    <name evidence="5" type="ordered locus">Paes_1246</name>
</gene>
<evidence type="ECO:0000259" key="4">
    <source>
        <dbReference type="Pfam" id="PF25137"/>
    </source>
</evidence>
<evidence type="ECO:0000256" key="1">
    <source>
        <dbReference type="ARBA" id="ARBA00007358"/>
    </source>
</evidence>
<protein>
    <submittedName>
        <fullName evidence="5">Iron-containing alcohol dehydrogenase</fullName>
    </submittedName>
</protein>
<dbReference type="GO" id="GO:0004022">
    <property type="term" value="F:alcohol dehydrogenase (NAD+) activity"/>
    <property type="evidence" value="ECO:0007669"/>
    <property type="project" value="TreeGrafter"/>
</dbReference>
<dbReference type="EMBL" id="CP001108">
    <property type="protein sequence ID" value="ACF46272.1"/>
    <property type="molecule type" value="Genomic_DNA"/>
</dbReference>
<dbReference type="Gene3D" id="3.40.50.1970">
    <property type="match status" value="1"/>
</dbReference>
<dbReference type="PANTHER" id="PTHR11496:SF102">
    <property type="entry name" value="ALCOHOL DEHYDROGENASE 4"/>
    <property type="match status" value="1"/>
</dbReference>
<dbReference type="Pfam" id="PF25137">
    <property type="entry name" value="ADH_Fe_C"/>
    <property type="match status" value="1"/>
</dbReference>
<dbReference type="KEGG" id="paa:Paes_1246"/>
<proteinExistence type="inferred from homology"/>
<dbReference type="InterPro" id="IPR056798">
    <property type="entry name" value="ADH_Fe_C"/>
</dbReference>
<dbReference type="PANTHER" id="PTHR11496">
    <property type="entry name" value="ALCOHOL DEHYDROGENASE"/>
    <property type="match status" value="1"/>
</dbReference>
<organism evidence="5 6">
    <name type="scientific">Prosthecochloris aestuarii (strain DSM 271 / SK 413)</name>
    <dbReference type="NCBI Taxonomy" id="290512"/>
    <lineage>
        <taxon>Bacteria</taxon>
        <taxon>Pseudomonadati</taxon>
        <taxon>Chlorobiota</taxon>
        <taxon>Chlorobiia</taxon>
        <taxon>Chlorobiales</taxon>
        <taxon>Chlorobiaceae</taxon>
        <taxon>Prosthecochloris</taxon>
    </lineage>
</organism>
<accession>B4S885</accession>
<dbReference type="InterPro" id="IPR001670">
    <property type="entry name" value="ADH_Fe/GldA"/>
</dbReference>
<dbReference type="FunFam" id="3.40.50.1970:FF:000003">
    <property type="entry name" value="Alcohol dehydrogenase, iron-containing"/>
    <property type="match status" value="1"/>
</dbReference>
<dbReference type="HOGENOM" id="CLU_007207_0_0_10"/>